<dbReference type="CDD" id="cd00207">
    <property type="entry name" value="fer2"/>
    <property type="match status" value="1"/>
</dbReference>
<dbReference type="PROSITE" id="PS51085">
    <property type="entry name" value="2FE2S_FER_2"/>
    <property type="match status" value="1"/>
</dbReference>
<dbReference type="InterPro" id="IPR041414">
    <property type="entry name" value="Raco-like_middle"/>
</dbReference>
<gene>
    <name evidence="2" type="ORF">ENS29_07185</name>
</gene>
<dbReference type="InterPro" id="IPR001041">
    <property type="entry name" value="2Fe-2S_ferredoxin-type"/>
</dbReference>
<dbReference type="Pfam" id="PF17650">
    <property type="entry name" value="RACo_linker"/>
    <property type="match status" value="1"/>
</dbReference>
<dbReference type="InterPro" id="IPR036010">
    <property type="entry name" value="2Fe-2S_ferredoxin-like_sf"/>
</dbReference>
<dbReference type="PANTHER" id="PTHR42895">
    <property type="entry name" value="IRON-SULFUR CLUSTER-BINDING PROTEIN-RELATED"/>
    <property type="match status" value="1"/>
</dbReference>
<dbReference type="InterPro" id="IPR012675">
    <property type="entry name" value="Beta-grasp_dom_sf"/>
</dbReference>
<name>A0A7C4MM08_9BACT</name>
<comment type="caution">
    <text evidence="2">The sequence shown here is derived from an EMBL/GenBank/DDBJ whole genome shotgun (WGS) entry which is preliminary data.</text>
</comment>
<dbReference type="SUPFAM" id="SSF54292">
    <property type="entry name" value="2Fe-2S ferredoxin-like"/>
    <property type="match status" value="1"/>
</dbReference>
<dbReference type="InterPro" id="IPR027980">
    <property type="entry name" value="RACo_C"/>
</dbReference>
<dbReference type="AlphaFoldDB" id="A0A7C4MM08"/>
<dbReference type="PANTHER" id="PTHR42895:SF2">
    <property type="entry name" value="IRON-SULFUR CLUSTER PROTEIN"/>
    <property type="match status" value="1"/>
</dbReference>
<dbReference type="Pfam" id="PF14574">
    <property type="entry name" value="RACo_C_ter"/>
    <property type="match status" value="1"/>
</dbReference>
<accession>A0A7C4MM08</accession>
<reference evidence="2" key="1">
    <citation type="journal article" date="2020" name="mSystems">
        <title>Genome- and Community-Level Interaction Insights into Carbon Utilization and Element Cycling Functions of Hydrothermarchaeota in Hydrothermal Sediment.</title>
        <authorList>
            <person name="Zhou Z."/>
            <person name="Liu Y."/>
            <person name="Xu W."/>
            <person name="Pan J."/>
            <person name="Luo Z.H."/>
            <person name="Li M."/>
        </authorList>
    </citation>
    <scope>NUCLEOTIDE SEQUENCE [LARGE SCALE GENOMIC DNA]</scope>
    <source>
        <strain evidence="2">SpSt-477</strain>
    </source>
</reference>
<feature type="domain" description="2Fe-2S ferredoxin-type" evidence="1">
    <location>
        <begin position="4"/>
        <end position="93"/>
    </location>
</feature>
<evidence type="ECO:0000313" key="2">
    <source>
        <dbReference type="EMBL" id="HGU32622.1"/>
    </source>
</evidence>
<sequence>MKSFTIRFFPHDKAVTVPEGTTILRAALEAGVHINASCGGEGVCGKCRVLVESGTVTGGITEKLSRKDIEQGYRQACLAEVGEDITVRIPVESVVDASVLNMQSTPRRMAKIQEPDFNELKEQGLFLPPVEKKYLELPEPTHQDNLPDVSRLIGFLKLEHDEHRLVVSLPVIRKLPGILRQSGFKITATLARPVHPGRKTHIINVQPGDTTDRNYAIAVDIGTTTVYGQLIDLISGNVLAQFGDFNAQISYGEDVISRIMYAEKPGGLEKLHEVVIGTINGIIAKLLKKSGIDRDDVNAITLAGNTTMTQLMLKVDPRYIRRSPYVPASTIYPPIMAKTLGFDLGEHVTALVYPQISSYVGGDIVSGVMGSGMYRTEELTLYLDIGTNAEIVIGNKDWLACAACSAGPAFEGGGITFGMRATKGAIEDFSIDPITLEPMNITIGNVRPKGICGSGLIIMVATLFELGIIDNRGKFNRDIDTPRIRETDGIAEYVLAYAEDTQVGRDIVLTEPDIDNLIRAKGAIYSGCMTLLEEVGLNVSDLQRIILAGGFGSYVDLEKAMVIGLLPEVNPDQVTYVGNGSLMGARMSSLTNRIRRDVVDVTKRMTNFELSETRSYMDNYVAALFLPHTDMNKFPKLKARLEARGRRVGKRE</sequence>
<dbReference type="Gene3D" id="3.10.20.30">
    <property type="match status" value="1"/>
</dbReference>
<dbReference type="Gene3D" id="3.10.20.880">
    <property type="match status" value="1"/>
</dbReference>
<dbReference type="Pfam" id="PF00111">
    <property type="entry name" value="Fer2"/>
    <property type="match status" value="1"/>
</dbReference>
<dbReference type="Gene3D" id="3.30.420.480">
    <property type="entry name" value="Domain of unknown function (DUF4445)"/>
    <property type="match status" value="1"/>
</dbReference>
<dbReference type="Pfam" id="PF17651">
    <property type="entry name" value="Raco_middle"/>
    <property type="match status" value="1"/>
</dbReference>
<dbReference type="InterPro" id="IPR042259">
    <property type="entry name" value="Raco-like_middle_sf"/>
</dbReference>
<evidence type="ECO:0000259" key="1">
    <source>
        <dbReference type="PROSITE" id="PS51085"/>
    </source>
</evidence>
<proteinExistence type="predicted"/>
<dbReference type="GO" id="GO:0051536">
    <property type="term" value="F:iron-sulfur cluster binding"/>
    <property type="evidence" value="ECO:0007669"/>
    <property type="project" value="InterPro"/>
</dbReference>
<protein>
    <submittedName>
        <fullName evidence="2">DUF4445 domain-containing protein</fullName>
    </submittedName>
</protein>
<dbReference type="EMBL" id="DSUH01000169">
    <property type="protein sequence ID" value="HGU32622.1"/>
    <property type="molecule type" value="Genomic_DNA"/>
</dbReference>
<organism evidence="2">
    <name type="scientific">Desulfatirhabdium butyrativorans</name>
    <dbReference type="NCBI Taxonomy" id="340467"/>
    <lineage>
        <taxon>Bacteria</taxon>
        <taxon>Pseudomonadati</taxon>
        <taxon>Thermodesulfobacteriota</taxon>
        <taxon>Desulfobacteria</taxon>
        <taxon>Desulfobacterales</taxon>
        <taxon>Desulfatirhabdiaceae</taxon>
        <taxon>Desulfatirhabdium</taxon>
    </lineage>
</organism>
<dbReference type="InterPro" id="IPR040506">
    <property type="entry name" value="RACo_linker"/>
</dbReference>
<dbReference type="InterPro" id="IPR052911">
    <property type="entry name" value="Corrinoid_activation_enz"/>
</dbReference>